<dbReference type="InterPro" id="IPR007855">
    <property type="entry name" value="RDRP"/>
</dbReference>
<organism evidence="4 5">
    <name type="scientific">Paramecium sonneborni</name>
    <dbReference type="NCBI Taxonomy" id="65129"/>
    <lineage>
        <taxon>Eukaryota</taxon>
        <taxon>Sar</taxon>
        <taxon>Alveolata</taxon>
        <taxon>Ciliophora</taxon>
        <taxon>Intramacronucleata</taxon>
        <taxon>Oligohymenophorea</taxon>
        <taxon>Peniculida</taxon>
        <taxon>Parameciidae</taxon>
        <taxon>Paramecium</taxon>
    </lineage>
</organism>
<dbReference type="EMBL" id="CAJJDN010000169">
    <property type="protein sequence ID" value="CAD8126681.1"/>
    <property type="molecule type" value="Genomic_DNA"/>
</dbReference>
<dbReference type="GO" id="GO:0031380">
    <property type="term" value="C:nuclear RNA-directed RNA polymerase complex"/>
    <property type="evidence" value="ECO:0007669"/>
    <property type="project" value="TreeGrafter"/>
</dbReference>
<comment type="caution">
    <text evidence="4">The sequence shown here is derived from an EMBL/GenBank/DDBJ whole genome shotgun (WGS) entry which is preliminary data.</text>
</comment>
<evidence type="ECO:0000259" key="3">
    <source>
        <dbReference type="Pfam" id="PF05183"/>
    </source>
</evidence>
<evidence type="ECO:0000313" key="5">
    <source>
        <dbReference type="Proteomes" id="UP000692954"/>
    </source>
</evidence>
<dbReference type="GO" id="GO:0003723">
    <property type="term" value="F:RNA binding"/>
    <property type="evidence" value="ECO:0007669"/>
    <property type="project" value="UniProtKB-KW"/>
</dbReference>
<evidence type="ECO:0000256" key="2">
    <source>
        <dbReference type="SAM" id="Coils"/>
    </source>
</evidence>
<dbReference type="EC" id="2.7.7.48" evidence="1"/>
<dbReference type="GO" id="GO:0030422">
    <property type="term" value="P:siRNA processing"/>
    <property type="evidence" value="ECO:0007669"/>
    <property type="project" value="TreeGrafter"/>
</dbReference>
<dbReference type="PANTHER" id="PTHR23079">
    <property type="entry name" value="RNA-DEPENDENT RNA POLYMERASE"/>
    <property type="match status" value="1"/>
</dbReference>
<comment type="catalytic activity">
    <reaction evidence="1">
        <text>RNA(n) + a ribonucleoside 5'-triphosphate = RNA(n+1) + diphosphate</text>
        <dbReference type="Rhea" id="RHEA:21248"/>
        <dbReference type="Rhea" id="RHEA-COMP:14527"/>
        <dbReference type="Rhea" id="RHEA-COMP:17342"/>
        <dbReference type="ChEBI" id="CHEBI:33019"/>
        <dbReference type="ChEBI" id="CHEBI:61557"/>
        <dbReference type="ChEBI" id="CHEBI:140395"/>
        <dbReference type="EC" id="2.7.7.48"/>
    </reaction>
</comment>
<gene>
    <name evidence="4" type="ORF">PSON_ATCC_30995.1.T1690078</name>
</gene>
<sequence length="1405" mass="165678">MQASQNQKKNKDILSQEIQEILSKFSDEDYIIIKPALFNLQAQDLANITAKKIMEALQNAFDKQHSDRDVKVLRVEFRTQIMDEDFSDKIICDQKFNNYKNNDFLKELLKDCIYRDDANFLQNEINDEENEEVITFSFTDQKINENDVTLIDATQKRIKINKLLEINKMVQKLEKALKNISVVEIEMYNIEEASLDPKLDSPLTVTLRFQKKYLIHLLNFQFHIIPNSKPVYINFSKAQILEDNLQCQDYSIKMGKMPFKLNDLTLSYVVGEYVKDIQLDSKLNEPFNLFLTKYFRFQDLQQELKRIQVHMMFHCEESKLFRRVEFIMNVLDKFLLRIEVDLVNCQYCHATSDQFGKSLYLKLLCPPSYSISLNTKRKFELFNVKQDWIRVDNILQNAYYNKYKNEIERLIMINNTMIKANFTIKQGSKEELLYNTILHKLKNYNLMLSDEIKLQFQELRSRDQELDILQNTLEQSNLSFEQRYNILCVVSQNRITDIKYLNSLIKRVCQYKDRQQNQERRENQQLEEKRREKVLEATFQLFSRYSTDLNYSVRQSELNKKNYLKFKRDLQRCDNDVIELVNQDEEKRIALIKRVSLTPSGYLYNIKLPEETSVIIRQYFDQLNNFIRLHFEDENLETIHGHHYITEYFYKQKLKNGMELFGEEFRLLTWSASQLRGGSCWIFNYKKAKITRQKFIDSIGNFNTLNMDQVAKNAARLGQNFSSSKSINLNEINVKVGVPDKVGDNGKLYTDGIGKISRNLIDKIRTVMNNPCISAIQIRFHGAKGVLLLNDDLSKNTIELRRSMVKFNPSLMNDGQYSTMISLLDYNKYRGGYLNRQIIILLVTLGIQDSVFMQFQKEYLEKIQNLSAIDSSIYKHFLVDYNGELQGLPSIIDNIRLMIKADLNEKNNIFIKKVLDRLKRRGLMQLRTKCNILIDKAARVLGVVDDYNILNEGEVVCIVKISQDSIHTYVEGEIIVVRNPCLHPGDVRKVRALSEKEILKRCNKNPFSEYFNCIVFPCKGNSIPAECAGGDLDGDIYFVSWDPKIIPKDIHPPMNYDEEKKVPSTQVNPKGYIQSDDYFQEDKMIDFLLQYLNFDVLGKIDNSHLAIADRSPDYAKDNKCIRLAELHSAAVDYVKHGNKVDIPQDLVTKKWPDFMEKDSLVYESQSILGLLYRDVLKFINQEPQPILAGYNQKYLLDIDTRFIYKFLHQNELVEIENQNNLYQQYYQNDYQQYITQSICKNALLCLNHIFENFDSLRKMYDINNEYEIYTGYFTNFTQGEGTRLKKKLNVENVQKRVILSLVQLKHEISKTLSTNEQERLSEISIIHFLMMYSPDSHQNQLKQSQSLHHYEKELFKAFIKNQEIYTLFSRLKTKFPLWYRGCSWFFFSKEILSFAQNKQDEDELI</sequence>
<keyword evidence="5" id="KW-1185">Reference proteome</keyword>
<keyword evidence="1" id="KW-0808">Transferase</keyword>
<dbReference type="Pfam" id="PF05183">
    <property type="entry name" value="RdRP"/>
    <property type="match status" value="1"/>
</dbReference>
<feature type="domain" description="RDRP core" evidence="3">
    <location>
        <begin position="598"/>
        <end position="1175"/>
    </location>
</feature>
<dbReference type="PANTHER" id="PTHR23079:SF55">
    <property type="entry name" value="RNA-DIRECTED RNA POLYMERASE"/>
    <property type="match status" value="1"/>
</dbReference>
<keyword evidence="1" id="KW-0694">RNA-binding</keyword>
<name>A0A8S1REI4_9CILI</name>
<proteinExistence type="inferred from homology"/>
<keyword evidence="1" id="KW-0696">RNA-directed RNA polymerase</keyword>
<dbReference type="OrthoDB" id="412229at2759"/>
<dbReference type="GO" id="GO:0003968">
    <property type="term" value="F:RNA-directed RNA polymerase activity"/>
    <property type="evidence" value="ECO:0007669"/>
    <property type="project" value="UniProtKB-KW"/>
</dbReference>
<evidence type="ECO:0000313" key="4">
    <source>
        <dbReference type="EMBL" id="CAD8126681.1"/>
    </source>
</evidence>
<keyword evidence="1" id="KW-0548">Nucleotidyltransferase</keyword>
<comment type="similarity">
    <text evidence="1">Belongs to the RdRP family.</text>
</comment>
<protein>
    <recommendedName>
        <fullName evidence="1">RNA-dependent RNA polymerase</fullName>
        <ecNumber evidence="1">2.7.7.48</ecNumber>
    </recommendedName>
</protein>
<reference evidence="4" key="1">
    <citation type="submission" date="2021-01" db="EMBL/GenBank/DDBJ databases">
        <authorList>
            <consortium name="Genoscope - CEA"/>
            <person name="William W."/>
        </authorList>
    </citation>
    <scope>NUCLEOTIDE SEQUENCE</scope>
</reference>
<accession>A0A8S1REI4</accession>
<keyword evidence="2" id="KW-0175">Coiled coil</keyword>
<dbReference type="InterPro" id="IPR057596">
    <property type="entry name" value="RDRP_core"/>
</dbReference>
<dbReference type="Proteomes" id="UP000692954">
    <property type="component" value="Unassembled WGS sequence"/>
</dbReference>
<evidence type="ECO:0000256" key="1">
    <source>
        <dbReference type="RuleBase" id="RU363098"/>
    </source>
</evidence>
<feature type="coiled-coil region" evidence="2">
    <location>
        <begin position="509"/>
        <end position="536"/>
    </location>
</feature>